<dbReference type="GeneID" id="36841485"/>
<sequence>MSKDVHDEATSQQRARNAEAARMYLDCASRARAQQQRDANTMPGPVRAWERLTGRESQETAARRREAARQEAACAERASAIWSSRARAPKESVTAIGSCPDAATKNAHRSARYNRLVSRLNRSSASDKIDPALVDRYPWCVDKYLNAEEEALTEHVSLDGRLWRLFTGTDEPIVGGIKAWTDFDISTCIVDHSWRDHMSGVHPMGAHVPSS</sequence>
<accession>A0A2U7UFF4</accession>
<name>A0A2U7UFF4_9VIRU</name>
<dbReference type="RefSeq" id="YP_009481026.1">
    <property type="nucleotide sequence ID" value="NC_037665.1"/>
</dbReference>
<proteinExistence type="predicted"/>
<protein>
    <submittedName>
        <fullName evidence="1">Uncharacterized protein</fullName>
    </submittedName>
</protein>
<dbReference type="EMBL" id="MG011691">
    <property type="protein sequence ID" value="AVK77030.1"/>
    <property type="molecule type" value="Genomic_DNA"/>
</dbReference>
<reference evidence="1" key="1">
    <citation type="journal article" date="2018" name="Nat. Commun.">
        <title>Diversity and evolution of the emerging Pandoraviridae family.</title>
        <authorList>
            <person name="Legendre M."/>
            <person name="Fabre E."/>
            <person name="Poirot O."/>
            <person name="Jeudy S."/>
            <person name="Lartigue A."/>
            <person name="Alempic J.M."/>
            <person name="Beucher L."/>
            <person name="Philippe N."/>
            <person name="Bertaux L."/>
            <person name="Christo-Foroux E."/>
            <person name="Labadie K."/>
            <person name="Coute Y."/>
            <person name="Abergel C."/>
            <person name="Claverie J.M."/>
        </authorList>
    </citation>
    <scope>NUCLEOTIDE SEQUENCE [LARGE SCALE GENOMIC DNA]</scope>
    <source>
        <strain evidence="1">Macleodensis</strain>
    </source>
</reference>
<dbReference type="Proteomes" id="UP000249758">
    <property type="component" value="Segment"/>
</dbReference>
<evidence type="ECO:0000313" key="1">
    <source>
        <dbReference type="EMBL" id="AVK77030.1"/>
    </source>
</evidence>
<gene>
    <name evidence="1" type="ORF">pmac_cds_342</name>
</gene>
<dbReference type="KEGG" id="vg:36841485"/>
<organism evidence="1">
    <name type="scientific">Pandoravirus macleodensis</name>
    <dbReference type="NCBI Taxonomy" id="2107707"/>
    <lineage>
        <taxon>Viruses</taxon>
        <taxon>Pandoravirus</taxon>
    </lineage>
</organism>